<dbReference type="InterPro" id="IPR045862">
    <property type="entry name" value="Trf4-like"/>
</dbReference>
<reference evidence="4" key="3">
    <citation type="submission" date="2025-08" db="UniProtKB">
        <authorList>
            <consortium name="RefSeq"/>
        </authorList>
    </citation>
    <scope>IDENTIFICATION</scope>
    <source>
        <strain evidence="4">CBS 342.82</strain>
    </source>
</reference>
<dbReference type="Gene3D" id="3.30.460.10">
    <property type="entry name" value="Beta Polymerase, domain 2"/>
    <property type="match status" value="1"/>
</dbReference>
<dbReference type="RefSeq" id="XP_033457735.1">
    <property type="nucleotide sequence ID" value="XM_033607021.1"/>
</dbReference>
<dbReference type="GO" id="GO:0031499">
    <property type="term" value="C:TRAMP complex"/>
    <property type="evidence" value="ECO:0007669"/>
    <property type="project" value="TreeGrafter"/>
</dbReference>
<dbReference type="GO" id="GO:0031123">
    <property type="term" value="P:RNA 3'-end processing"/>
    <property type="evidence" value="ECO:0007669"/>
    <property type="project" value="TreeGrafter"/>
</dbReference>
<dbReference type="GO" id="GO:0005730">
    <property type="term" value="C:nucleolus"/>
    <property type="evidence" value="ECO:0007669"/>
    <property type="project" value="TreeGrafter"/>
</dbReference>
<dbReference type="PANTHER" id="PTHR23092">
    <property type="entry name" value="POLY(A) RNA POLYMERASE"/>
    <property type="match status" value="1"/>
</dbReference>
<keyword evidence="3" id="KW-1185">Reference proteome</keyword>
<dbReference type="GeneID" id="54364821"/>
<dbReference type="Pfam" id="PF22600">
    <property type="entry name" value="MTPAP-like_central"/>
    <property type="match status" value="1"/>
</dbReference>
<reference evidence="4" key="2">
    <citation type="submission" date="2020-04" db="EMBL/GenBank/DDBJ databases">
        <authorList>
            <consortium name="NCBI Genome Project"/>
        </authorList>
    </citation>
    <scope>NUCLEOTIDE SEQUENCE</scope>
    <source>
        <strain evidence="4">CBS 342.82</strain>
    </source>
</reference>
<organism evidence="4">
    <name type="scientific">Dissoconium aciculare CBS 342.82</name>
    <dbReference type="NCBI Taxonomy" id="1314786"/>
    <lineage>
        <taxon>Eukaryota</taxon>
        <taxon>Fungi</taxon>
        <taxon>Dikarya</taxon>
        <taxon>Ascomycota</taxon>
        <taxon>Pezizomycotina</taxon>
        <taxon>Dothideomycetes</taxon>
        <taxon>Dothideomycetidae</taxon>
        <taxon>Mycosphaerellales</taxon>
        <taxon>Dissoconiaceae</taxon>
        <taxon>Dissoconium</taxon>
    </lineage>
</organism>
<sequence>MIQQSFQGPFVLSSSSIVSHDQTTSEVYPPSTETHISHVRSPKPAVFMWSTRRVLRGACEAPNAFDSEQALHAIVASCLAMRFVVAHDRNRLDRRTYHASTMRKSPEPTQTHQETKINIIRHGNNRQIKILRVPNRDDRQIKILRVPNLNKRDVPEGPRRESSRSKPVFGISPYSDIYASLWQMREDKHEMMEKRAQLDKGKSRHDLRNNMNPIPDSVEIRKHLMSVRNAVNQLRDCPDDEFEALDFHSLASYLRYRGRPIELLPTQLTPSSPMPWAVEDHNGLTGKQLLDEELRRLEEYLKLSDAEAAARAAVTKEFMASFTAVGSTHGTYGIELFGSEVTGLALPTSDLDFRAFAKADVESQLPLLTRTRQDVEKIARALDSSGKYGLVSFRKDMRHPIINCQHLESGIDIQVSWSPSTREQQRTTALLLARIDRLRSVYLVLRIMLGSRSLAEVYHGGLGSYGLFCMTACLLDFAYRHKRQASYTKYCECHPLTKAIWFLGAIEQRSTRLAIGPMADTRRWPDGPADSHKELKNENILKPRDPETGLHDLEPLLTDNPSIIDPANPKNDLGAKAYAFVYIKKTARLEAFRLIKSMITLDKAAGSHPTVSKIDEVDVYHEPQPITSLLLPMIGNYHERVQAQRARAEAYGKKVLSTPAAAAPETTPDAATSSPTANDAQPRETQPTPDVEEVAPASPVSKPAPLVDASRFDLLAGPEFDEFDKDEAEDHNNASESSEDKATPPPE</sequence>
<evidence type="ECO:0000313" key="4">
    <source>
        <dbReference type="RefSeq" id="XP_033457735.1"/>
    </source>
</evidence>
<gene>
    <name evidence="4" type="ORF">K489DRAFT_40136</name>
</gene>
<dbReference type="PANTHER" id="PTHR23092:SF15">
    <property type="entry name" value="INACTIVE NON-CANONICAL POLY(A) RNA POLYMERASE PROTEIN TRF4-2-RELATED"/>
    <property type="match status" value="1"/>
</dbReference>
<feature type="region of interest" description="Disordered" evidence="1">
    <location>
        <begin position="657"/>
        <end position="747"/>
    </location>
</feature>
<proteinExistence type="predicted"/>
<feature type="compositionally biased region" description="Low complexity" evidence="1">
    <location>
        <begin position="694"/>
        <end position="705"/>
    </location>
</feature>
<feature type="domain" description="Poly(A) RNA polymerase mitochondrial-like central palm" evidence="2">
    <location>
        <begin position="290"/>
        <end position="416"/>
    </location>
</feature>
<dbReference type="OrthoDB" id="273917at2759"/>
<dbReference type="Gene3D" id="1.10.1410.10">
    <property type="match status" value="1"/>
</dbReference>
<dbReference type="SUPFAM" id="SSF81301">
    <property type="entry name" value="Nucleotidyltransferase"/>
    <property type="match status" value="1"/>
</dbReference>
<feature type="compositionally biased region" description="Basic and acidic residues" evidence="1">
    <location>
        <begin position="728"/>
        <end position="747"/>
    </location>
</feature>
<feature type="compositionally biased region" description="Low complexity" evidence="1">
    <location>
        <begin position="657"/>
        <end position="677"/>
    </location>
</feature>
<dbReference type="GO" id="GO:0010605">
    <property type="term" value="P:negative regulation of macromolecule metabolic process"/>
    <property type="evidence" value="ECO:0007669"/>
    <property type="project" value="UniProtKB-ARBA"/>
</dbReference>
<dbReference type="Proteomes" id="UP000504637">
    <property type="component" value="Unplaced"/>
</dbReference>
<dbReference type="AlphaFoldDB" id="A0A6J3LZL4"/>
<evidence type="ECO:0000259" key="2">
    <source>
        <dbReference type="Pfam" id="PF22600"/>
    </source>
</evidence>
<dbReference type="GO" id="GO:0043634">
    <property type="term" value="P:polyadenylation-dependent ncRNA catabolic process"/>
    <property type="evidence" value="ECO:0007669"/>
    <property type="project" value="TreeGrafter"/>
</dbReference>
<dbReference type="GO" id="GO:1990817">
    <property type="term" value="F:poly(A) RNA polymerase activity"/>
    <property type="evidence" value="ECO:0007669"/>
    <property type="project" value="InterPro"/>
</dbReference>
<protein>
    <recommendedName>
        <fullName evidence="2">Poly(A) RNA polymerase mitochondrial-like central palm domain-containing protein</fullName>
    </recommendedName>
</protein>
<evidence type="ECO:0000256" key="1">
    <source>
        <dbReference type="SAM" id="MobiDB-lite"/>
    </source>
</evidence>
<reference evidence="4" key="1">
    <citation type="submission" date="2020-01" db="EMBL/GenBank/DDBJ databases">
        <authorList>
            <consortium name="DOE Joint Genome Institute"/>
            <person name="Haridas S."/>
            <person name="Albert R."/>
            <person name="Binder M."/>
            <person name="Bloem J."/>
            <person name="Labutti K."/>
            <person name="Salamov A."/>
            <person name="Andreopoulos B."/>
            <person name="Baker S.E."/>
            <person name="Barry K."/>
            <person name="Bills G."/>
            <person name="Bluhm B.H."/>
            <person name="Cannon C."/>
            <person name="Castanera R."/>
            <person name="Culley D.E."/>
            <person name="Daum C."/>
            <person name="Ezra D."/>
            <person name="Gonzalez J.B."/>
            <person name="Henrissat B."/>
            <person name="Kuo A."/>
            <person name="Liang C."/>
            <person name="Lipzen A."/>
            <person name="Lutzoni F."/>
            <person name="Magnuson J."/>
            <person name="Mondo S."/>
            <person name="Nolan M."/>
            <person name="Ohm R."/>
            <person name="Pangilinan J."/>
            <person name="Park H.-J."/>
            <person name="Ramirez L."/>
            <person name="Alfaro M."/>
            <person name="Sun H."/>
            <person name="Tritt A."/>
            <person name="Yoshinaga Y."/>
            <person name="Zwiers L.-H."/>
            <person name="Turgeon B.G."/>
            <person name="Goodwin S.B."/>
            <person name="Spatafora J.W."/>
            <person name="Crous P.W."/>
            <person name="Grigoriev I.V."/>
        </authorList>
    </citation>
    <scope>NUCLEOTIDE SEQUENCE</scope>
    <source>
        <strain evidence="4">CBS 342.82</strain>
    </source>
</reference>
<accession>A0A6J3LZL4</accession>
<name>A0A6J3LZL4_9PEZI</name>
<dbReference type="InterPro" id="IPR043519">
    <property type="entry name" value="NT_sf"/>
</dbReference>
<dbReference type="SUPFAM" id="SSF81631">
    <property type="entry name" value="PAP/OAS1 substrate-binding domain"/>
    <property type="match status" value="1"/>
</dbReference>
<dbReference type="InterPro" id="IPR054708">
    <property type="entry name" value="MTPAP-like_central"/>
</dbReference>
<evidence type="ECO:0000313" key="3">
    <source>
        <dbReference type="Proteomes" id="UP000504637"/>
    </source>
</evidence>
<dbReference type="GO" id="GO:0003729">
    <property type="term" value="F:mRNA binding"/>
    <property type="evidence" value="ECO:0007669"/>
    <property type="project" value="TreeGrafter"/>
</dbReference>